<keyword evidence="1" id="KW-1133">Transmembrane helix</keyword>
<dbReference type="Pfam" id="PF07332">
    <property type="entry name" value="Phage_holin_3_6"/>
    <property type="match status" value="1"/>
</dbReference>
<comment type="caution">
    <text evidence="2">The sequence shown here is derived from an EMBL/GenBank/DDBJ whole genome shotgun (WGS) entry which is preliminary data.</text>
</comment>
<name>A0ABP7I4T1_9PSEU</name>
<gene>
    <name evidence="2" type="ORF">GCM10022380_28250</name>
</gene>
<proteinExistence type="predicted"/>
<dbReference type="RefSeq" id="WP_237336168.1">
    <property type="nucleotide sequence ID" value="NZ_BAABCM010000003.1"/>
</dbReference>
<evidence type="ECO:0000313" key="2">
    <source>
        <dbReference type="EMBL" id="GAA3808965.1"/>
    </source>
</evidence>
<dbReference type="InterPro" id="IPR009937">
    <property type="entry name" value="Phage_holin_3_6"/>
</dbReference>
<protein>
    <submittedName>
        <fullName evidence="2">Phage holin family protein</fullName>
    </submittedName>
</protein>
<feature type="transmembrane region" description="Helical" evidence="1">
    <location>
        <begin position="86"/>
        <end position="107"/>
    </location>
</feature>
<sequence length="137" mass="14799">MTYSQPPGQRPDVADASVGQLMSNISQDLSTLMRQELELAKAEVKAEAKQAGKGAGMLGGAGFGGYMVALFLSIALWWALANVMDQGWAALIVAGVWAVIAAVLYAMGRSRMRRVDPVPERTVDSLKQMPDQMRRTT</sequence>
<accession>A0ABP7I4T1</accession>
<evidence type="ECO:0000313" key="3">
    <source>
        <dbReference type="Proteomes" id="UP001501624"/>
    </source>
</evidence>
<keyword evidence="1" id="KW-0812">Transmembrane</keyword>
<dbReference type="EMBL" id="BAABCM010000003">
    <property type="protein sequence ID" value="GAA3808965.1"/>
    <property type="molecule type" value="Genomic_DNA"/>
</dbReference>
<reference evidence="3" key="1">
    <citation type="journal article" date="2019" name="Int. J. Syst. Evol. Microbiol.">
        <title>The Global Catalogue of Microorganisms (GCM) 10K type strain sequencing project: providing services to taxonomists for standard genome sequencing and annotation.</title>
        <authorList>
            <consortium name="The Broad Institute Genomics Platform"/>
            <consortium name="The Broad Institute Genome Sequencing Center for Infectious Disease"/>
            <person name="Wu L."/>
            <person name="Ma J."/>
        </authorList>
    </citation>
    <scope>NUCLEOTIDE SEQUENCE [LARGE SCALE GENOMIC DNA]</scope>
    <source>
        <strain evidence="3">JCM 17017</strain>
    </source>
</reference>
<feature type="transmembrane region" description="Helical" evidence="1">
    <location>
        <begin position="55"/>
        <end position="80"/>
    </location>
</feature>
<dbReference type="Proteomes" id="UP001501624">
    <property type="component" value="Unassembled WGS sequence"/>
</dbReference>
<organism evidence="2 3">
    <name type="scientific">Amycolatopsis tucumanensis</name>
    <dbReference type="NCBI Taxonomy" id="401106"/>
    <lineage>
        <taxon>Bacteria</taxon>
        <taxon>Bacillati</taxon>
        <taxon>Actinomycetota</taxon>
        <taxon>Actinomycetes</taxon>
        <taxon>Pseudonocardiales</taxon>
        <taxon>Pseudonocardiaceae</taxon>
        <taxon>Amycolatopsis</taxon>
    </lineage>
</organism>
<keyword evidence="3" id="KW-1185">Reference proteome</keyword>
<keyword evidence="1" id="KW-0472">Membrane</keyword>
<evidence type="ECO:0000256" key="1">
    <source>
        <dbReference type="SAM" id="Phobius"/>
    </source>
</evidence>